<dbReference type="InParanoid" id="F7PWX5"/>
<organism evidence="2 3">
    <name type="scientific">Haloplasma contractile SSD-17B</name>
    <dbReference type="NCBI Taxonomy" id="1033810"/>
    <lineage>
        <taxon>Bacteria</taxon>
        <taxon>Bacillati</taxon>
        <taxon>Mycoplasmatota</taxon>
        <taxon>Mollicutes</taxon>
        <taxon>Haloplasmatales</taxon>
        <taxon>Haloplasmataceae</taxon>
        <taxon>Haloplasma</taxon>
    </lineage>
</organism>
<protein>
    <submittedName>
        <fullName evidence="2">Serine-threonine protein phosphatase</fullName>
    </submittedName>
</protein>
<dbReference type="Gene3D" id="3.60.21.10">
    <property type="match status" value="1"/>
</dbReference>
<dbReference type="STRING" id="1033810.HLPCO_001515"/>
<dbReference type="Pfam" id="PF00149">
    <property type="entry name" value="Metallophos"/>
    <property type="match status" value="1"/>
</dbReference>
<dbReference type="eggNOG" id="COG0639">
    <property type="taxonomic scope" value="Bacteria"/>
</dbReference>
<dbReference type="InterPro" id="IPR050126">
    <property type="entry name" value="Ap4A_hydrolase"/>
</dbReference>
<gene>
    <name evidence="2" type="ORF">HLPCO_001515</name>
</gene>
<reference evidence="2 3" key="1">
    <citation type="journal article" date="2011" name="J. Bacteriol.">
        <title>Genome sequence of Haloplasma contractile, an unusual contractile bacterium from a deep-sea anoxic brine lake.</title>
        <authorList>
            <person name="Antunes A."/>
            <person name="Alam I."/>
            <person name="El Dorry H."/>
            <person name="Siam R."/>
            <person name="Robertson A."/>
            <person name="Bajic V.B."/>
            <person name="Stingl U."/>
        </authorList>
    </citation>
    <scope>NUCLEOTIDE SEQUENCE [LARGE SCALE GENOMIC DNA]</scope>
    <source>
        <strain evidence="2 3">SSD-17B</strain>
    </source>
</reference>
<dbReference type="PANTHER" id="PTHR42850">
    <property type="entry name" value="METALLOPHOSPHOESTERASE"/>
    <property type="match status" value="1"/>
</dbReference>
<evidence type="ECO:0000259" key="1">
    <source>
        <dbReference type="Pfam" id="PF00149"/>
    </source>
</evidence>
<reference evidence="2 3" key="2">
    <citation type="journal article" date="2013" name="PLoS ONE">
        <title>INDIGO - INtegrated Data Warehouse of MIcrobial GenOmes with Examples from the Red Sea Extremophiles.</title>
        <authorList>
            <person name="Alam I."/>
            <person name="Antunes A."/>
            <person name="Kamau A.A."/>
            <person name="Ba Alawi W."/>
            <person name="Kalkatawi M."/>
            <person name="Stingl U."/>
            <person name="Bajic V.B."/>
        </authorList>
    </citation>
    <scope>NUCLEOTIDE SEQUENCE [LARGE SCALE GENOMIC DNA]</scope>
    <source>
        <strain evidence="2 3">SSD-17B</strain>
    </source>
</reference>
<dbReference type="PANTHER" id="PTHR42850:SF2">
    <property type="entry name" value="BLL5683 PROTEIN"/>
    <property type="match status" value="1"/>
</dbReference>
<keyword evidence="3" id="KW-1185">Reference proteome</keyword>
<name>F7PWX5_9MOLU</name>
<dbReference type="InterPro" id="IPR029052">
    <property type="entry name" value="Metallo-depent_PP-like"/>
</dbReference>
<sequence length="107" mass="12383">MKLGIFSDIHGNLIALESIINRLKKEGCEYIYCLGDILGIGPYQRECIDLLFSLPNIKFVMGNHEEYFVKGIEEYDAMSKGEIAHQKWVSTFLDNKIKKKISNFPYF</sequence>
<dbReference type="OrthoDB" id="9800565at2"/>
<dbReference type="GO" id="GO:0016791">
    <property type="term" value="F:phosphatase activity"/>
    <property type="evidence" value="ECO:0007669"/>
    <property type="project" value="TreeGrafter"/>
</dbReference>
<dbReference type="SUPFAM" id="SSF56300">
    <property type="entry name" value="Metallo-dependent phosphatases"/>
    <property type="match status" value="1"/>
</dbReference>
<dbReference type="Proteomes" id="UP000005707">
    <property type="component" value="Unassembled WGS sequence"/>
</dbReference>
<evidence type="ECO:0000313" key="3">
    <source>
        <dbReference type="Proteomes" id="UP000005707"/>
    </source>
</evidence>
<dbReference type="RefSeq" id="WP_008824892.1">
    <property type="nucleotide sequence ID" value="NZ_AFNU02000004.1"/>
</dbReference>
<comment type="caution">
    <text evidence="2">The sequence shown here is derived from an EMBL/GenBank/DDBJ whole genome shotgun (WGS) entry which is preliminary data.</text>
</comment>
<dbReference type="AlphaFoldDB" id="F7PWX5"/>
<dbReference type="GO" id="GO:0005737">
    <property type="term" value="C:cytoplasm"/>
    <property type="evidence" value="ECO:0007669"/>
    <property type="project" value="TreeGrafter"/>
</dbReference>
<feature type="domain" description="Calcineurin-like phosphoesterase" evidence="1">
    <location>
        <begin position="1"/>
        <end position="70"/>
    </location>
</feature>
<evidence type="ECO:0000313" key="2">
    <source>
        <dbReference type="EMBL" id="ERJ12529.1"/>
    </source>
</evidence>
<dbReference type="InterPro" id="IPR004843">
    <property type="entry name" value="Calcineurin-like_PHP"/>
</dbReference>
<proteinExistence type="predicted"/>
<accession>F7PWX5</accession>
<dbReference type="EMBL" id="AFNU02000004">
    <property type="protein sequence ID" value="ERJ12529.1"/>
    <property type="molecule type" value="Genomic_DNA"/>
</dbReference>